<feature type="transmembrane region" description="Helical" evidence="1">
    <location>
        <begin position="302"/>
        <end position="322"/>
    </location>
</feature>
<feature type="transmembrane region" description="Helical" evidence="1">
    <location>
        <begin position="127"/>
        <end position="145"/>
    </location>
</feature>
<feature type="transmembrane region" description="Helical" evidence="1">
    <location>
        <begin position="249"/>
        <end position="268"/>
    </location>
</feature>
<feature type="transmembrane region" description="Helical" evidence="1">
    <location>
        <begin position="216"/>
        <end position="237"/>
    </location>
</feature>
<feature type="transmembrane region" description="Helical" evidence="1">
    <location>
        <begin position="189"/>
        <end position="210"/>
    </location>
</feature>
<dbReference type="Pfam" id="PF00892">
    <property type="entry name" value="EamA"/>
    <property type="match status" value="2"/>
</dbReference>
<comment type="caution">
    <text evidence="3">The sequence shown here is derived from an EMBL/GenBank/DDBJ whole genome shotgun (WGS) entry which is preliminary data.</text>
</comment>
<feature type="domain" description="EamA" evidence="2">
    <location>
        <begin position="187"/>
        <end position="320"/>
    </location>
</feature>
<dbReference type="InterPro" id="IPR000620">
    <property type="entry name" value="EamA_dom"/>
</dbReference>
<accession>A0A0G1VS25</accession>
<dbReference type="Gene3D" id="1.10.3730.20">
    <property type="match status" value="1"/>
</dbReference>
<organism evidence="3 4">
    <name type="scientific">Candidatus Kaiserbacteria bacterium GW2011_GWA2_49_19</name>
    <dbReference type="NCBI Taxonomy" id="1618669"/>
    <lineage>
        <taxon>Bacteria</taxon>
        <taxon>Candidatus Kaiseribacteriota</taxon>
    </lineage>
</organism>
<feature type="transmembrane region" description="Helical" evidence="1">
    <location>
        <begin position="36"/>
        <end position="55"/>
    </location>
</feature>
<dbReference type="GO" id="GO:0016020">
    <property type="term" value="C:membrane"/>
    <property type="evidence" value="ECO:0007669"/>
    <property type="project" value="InterPro"/>
</dbReference>
<dbReference type="PANTHER" id="PTHR22911">
    <property type="entry name" value="ACYL-MALONYL CONDENSING ENZYME-RELATED"/>
    <property type="match status" value="1"/>
</dbReference>
<feature type="transmembrane region" description="Helical" evidence="1">
    <location>
        <begin position="67"/>
        <end position="89"/>
    </location>
</feature>
<feature type="domain" description="EamA" evidence="2">
    <location>
        <begin position="37"/>
        <end position="168"/>
    </location>
</feature>
<proteinExistence type="predicted"/>
<name>A0A0G1VS25_9BACT</name>
<keyword evidence="1" id="KW-0812">Transmembrane</keyword>
<dbReference type="Proteomes" id="UP000033965">
    <property type="component" value="Unassembled WGS sequence"/>
</dbReference>
<sequence>MVSGVTPDSLCRGGVRFRAGGTDTCLRHAQPERPHMPWYFFAILGALLDAVYYALIKKSLKDVNQYVFGSGAFFTACILLLTISWLRGFPALDAQFWYAAIASSLLNAVAASFYFKALRLTDLSLALPMISFTPLFLILTSWFMLSEAPSWYGALGILLIVAGSYVLNFTSSKLPLLAPLQAIYRNKGALLMGGVALVYSVTTNLDKIIVVHSDPYFSSAIVFLFLGVLFAARAARAGRQARTRARQKIPAVLTAGLLSAGAAVAANIAFTSQIVPYVISLKRLAVVFSVILGALFFKEKNLLTRSLGASLMFTGVVIILLFQ</sequence>
<keyword evidence="1" id="KW-1133">Transmembrane helix</keyword>
<evidence type="ECO:0000313" key="3">
    <source>
        <dbReference type="EMBL" id="KKW09085.1"/>
    </source>
</evidence>
<evidence type="ECO:0000313" key="4">
    <source>
        <dbReference type="Proteomes" id="UP000033965"/>
    </source>
</evidence>
<evidence type="ECO:0000259" key="2">
    <source>
        <dbReference type="Pfam" id="PF00892"/>
    </source>
</evidence>
<dbReference type="SUPFAM" id="SSF103481">
    <property type="entry name" value="Multidrug resistance efflux transporter EmrE"/>
    <property type="match status" value="2"/>
</dbReference>
<feature type="transmembrane region" description="Helical" evidence="1">
    <location>
        <begin position="274"/>
        <end position="295"/>
    </location>
</feature>
<dbReference type="InterPro" id="IPR037185">
    <property type="entry name" value="EmrE-like"/>
</dbReference>
<evidence type="ECO:0000256" key="1">
    <source>
        <dbReference type="SAM" id="Phobius"/>
    </source>
</evidence>
<dbReference type="AlphaFoldDB" id="A0A0G1VS25"/>
<reference evidence="3 4" key="1">
    <citation type="journal article" date="2015" name="Nature">
        <title>rRNA introns, odd ribosomes, and small enigmatic genomes across a large radiation of phyla.</title>
        <authorList>
            <person name="Brown C.T."/>
            <person name="Hug L.A."/>
            <person name="Thomas B.C."/>
            <person name="Sharon I."/>
            <person name="Castelle C.J."/>
            <person name="Singh A."/>
            <person name="Wilkins M.J."/>
            <person name="Williams K.H."/>
            <person name="Banfield J.F."/>
        </authorList>
    </citation>
    <scope>NUCLEOTIDE SEQUENCE [LARGE SCALE GENOMIC DNA]</scope>
</reference>
<feature type="transmembrane region" description="Helical" evidence="1">
    <location>
        <begin position="95"/>
        <end position="115"/>
    </location>
</feature>
<gene>
    <name evidence="3" type="ORF">UY44_C0005G0002</name>
</gene>
<feature type="transmembrane region" description="Helical" evidence="1">
    <location>
        <begin position="151"/>
        <end position="168"/>
    </location>
</feature>
<dbReference type="PANTHER" id="PTHR22911:SF137">
    <property type="entry name" value="SOLUTE CARRIER FAMILY 35 MEMBER G2-RELATED"/>
    <property type="match status" value="1"/>
</dbReference>
<keyword evidence="1" id="KW-0472">Membrane</keyword>
<dbReference type="PATRIC" id="fig|1618669.3.peg.209"/>
<dbReference type="EMBL" id="LCPZ01000005">
    <property type="protein sequence ID" value="KKW09085.1"/>
    <property type="molecule type" value="Genomic_DNA"/>
</dbReference>
<protein>
    <recommendedName>
        <fullName evidence="2">EamA domain-containing protein</fullName>
    </recommendedName>
</protein>